<evidence type="ECO:0000256" key="1">
    <source>
        <dbReference type="SAM" id="MobiDB-lite"/>
    </source>
</evidence>
<dbReference type="GO" id="GO:0006355">
    <property type="term" value="P:regulation of DNA-templated transcription"/>
    <property type="evidence" value="ECO:0007669"/>
    <property type="project" value="InterPro"/>
</dbReference>
<dbReference type="Proteomes" id="UP001474421">
    <property type="component" value="Unassembled WGS sequence"/>
</dbReference>
<keyword evidence="4" id="KW-1185">Reference proteome</keyword>
<organism evidence="3 4">
    <name type="scientific">Crotalus adamanteus</name>
    <name type="common">Eastern diamondback rattlesnake</name>
    <dbReference type="NCBI Taxonomy" id="8729"/>
    <lineage>
        <taxon>Eukaryota</taxon>
        <taxon>Metazoa</taxon>
        <taxon>Chordata</taxon>
        <taxon>Craniata</taxon>
        <taxon>Vertebrata</taxon>
        <taxon>Euteleostomi</taxon>
        <taxon>Lepidosauria</taxon>
        <taxon>Squamata</taxon>
        <taxon>Bifurcata</taxon>
        <taxon>Unidentata</taxon>
        <taxon>Episquamata</taxon>
        <taxon>Toxicofera</taxon>
        <taxon>Serpentes</taxon>
        <taxon>Colubroidea</taxon>
        <taxon>Viperidae</taxon>
        <taxon>Crotalinae</taxon>
        <taxon>Crotalus</taxon>
    </lineage>
</organism>
<reference evidence="3 4" key="1">
    <citation type="journal article" date="2024" name="Proc. Natl. Acad. Sci. U.S.A.">
        <title>The genetic regulatory architecture and epigenomic basis for age-related changes in rattlesnake venom.</title>
        <authorList>
            <person name="Hogan M.P."/>
            <person name="Holding M.L."/>
            <person name="Nystrom G.S."/>
            <person name="Colston T.J."/>
            <person name="Bartlett D.A."/>
            <person name="Mason A.J."/>
            <person name="Ellsworth S.A."/>
            <person name="Rautsaw R.M."/>
            <person name="Lawrence K.C."/>
            <person name="Strickland J.L."/>
            <person name="He B."/>
            <person name="Fraser P."/>
            <person name="Margres M.J."/>
            <person name="Gilbert D.M."/>
            <person name="Gibbs H.L."/>
            <person name="Parkinson C.L."/>
            <person name="Rokyta D.R."/>
        </authorList>
    </citation>
    <scope>NUCLEOTIDE SEQUENCE [LARGE SCALE GENOMIC DNA]</scope>
    <source>
        <strain evidence="3">DRR0105</strain>
    </source>
</reference>
<dbReference type="AlphaFoldDB" id="A0AAW1BT32"/>
<dbReference type="SUPFAM" id="SSF109640">
    <property type="entry name" value="KRAB domain (Kruppel-associated box)"/>
    <property type="match status" value="1"/>
</dbReference>
<proteinExistence type="predicted"/>
<dbReference type="PROSITE" id="PS50805">
    <property type="entry name" value="KRAB"/>
    <property type="match status" value="1"/>
</dbReference>
<feature type="compositionally biased region" description="Basic and acidic residues" evidence="1">
    <location>
        <begin position="459"/>
        <end position="478"/>
    </location>
</feature>
<evidence type="ECO:0000313" key="4">
    <source>
        <dbReference type="Proteomes" id="UP001474421"/>
    </source>
</evidence>
<dbReference type="PANTHER" id="PTHR23232">
    <property type="entry name" value="KRAB DOMAIN C2H2 ZINC FINGER"/>
    <property type="match status" value="1"/>
</dbReference>
<dbReference type="PANTHER" id="PTHR23232:SF156">
    <property type="entry name" value="KRAB DOMAIN-CONTAINING PROTEIN"/>
    <property type="match status" value="1"/>
</dbReference>
<feature type="region of interest" description="Disordered" evidence="1">
    <location>
        <begin position="400"/>
        <end position="478"/>
    </location>
</feature>
<comment type="caution">
    <text evidence="3">The sequence shown here is derived from an EMBL/GenBank/DDBJ whole genome shotgun (WGS) entry which is preliminary data.</text>
</comment>
<dbReference type="CDD" id="cd07765">
    <property type="entry name" value="KRAB_A-box"/>
    <property type="match status" value="1"/>
</dbReference>
<dbReference type="InterPro" id="IPR050169">
    <property type="entry name" value="Krueppel_C2H2_ZnF"/>
</dbReference>
<evidence type="ECO:0000259" key="2">
    <source>
        <dbReference type="PROSITE" id="PS50805"/>
    </source>
</evidence>
<feature type="region of interest" description="Disordered" evidence="1">
    <location>
        <begin position="1"/>
        <end position="78"/>
    </location>
</feature>
<feature type="compositionally biased region" description="Basic and acidic residues" evidence="1">
    <location>
        <begin position="408"/>
        <end position="425"/>
    </location>
</feature>
<accession>A0AAW1BT32</accession>
<sequence length="478" mass="52033">MGWRARDSGSCLGTSGSTPPPCQASGAAASAAEEHKRAAEGTRSPDHSVASPHSPPPPLEELGFLDDGETEAFPPTFPPTPMPIILSLSLPPLRSSFSFPPVRRILASRAESTRGFVVGLEAAWDSCGDAGPDETPEFREWRLCPCKGVPRWKGAWRRAKSSPGRVPGQEDGEAAVSGDTAAFPPTFPPSPMPIILSLSLPSEVLSLYRPFGESWHLGQSPLGGAVSLRKKESRGFAVGAEAAWDSCGDAGPEFREWRLCPCKGVPRWKGACGDGPSLPPEWESAVEEQKEQIKLQAVVKIRGPEGRRNPSNPLQEMIWRRISQEDPSQDTSGVKNRMKITPAYYAGTETIIELTTQEGHVSFEEVAVYFSEEEWSRLDPDQKMLHWEVMVENHRNVASLDNNGQENENSREPFRGMTRGDRLEKPANQMEWEEAGGASSLSPPPHLLGGGGGAFAGDRGCREALRDADPDETLKLHM</sequence>
<dbReference type="EMBL" id="JAOTOJ010000002">
    <property type="protein sequence ID" value="KAK9405319.1"/>
    <property type="molecule type" value="Genomic_DNA"/>
</dbReference>
<dbReference type="SMART" id="SM00349">
    <property type="entry name" value="KRAB"/>
    <property type="match status" value="1"/>
</dbReference>
<dbReference type="Pfam" id="PF01352">
    <property type="entry name" value="KRAB"/>
    <property type="match status" value="1"/>
</dbReference>
<evidence type="ECO:0000313" key="3">
    <source>
        <dbReference type="EMBL" id="KAK9405319.1"/>
    </source>
</evidence>
<name>A0AAW1BT32_CROAD</name>
<gene>
    <name evidence="3" type="ORF">NXF25_004093</name>
</gene>
<protein>
    <submittedName>
        <fullName evidence="3">Zinc finger protein</fullName>
    </submittedName>
</protein>
<dbReference type="Gene3D" id="6.10.140.140">
    <property type="match status" value="1"/>
</dbReference>
<dbReference type="InterPro" id="IPR036051">
    <property type="entry name" value="KRAB_dom_sf"/>
</dbReference>
<feature type="compositionally biased region" description="Basic and acidic residues" evidence="1">
    <location>
        <begin position="32"/>
        <end position="46"/>
    </location>
</feature>
<feature type="domain" description="KRAB" evidence="2">
    <location>
        <begin position="361"/>
        <end position="444"/>
    </location>
</feature>
<dbReference type="InterPro" id="IPR001909">
    <property type="entry name" value="KRAB"/>
</dbReference>